<feature type="domain" description="D-isomer specific 2-hydroxyacid dehydrogenase NAD-binding" evidence="2">
    <location>
        <begin position="102"/>
        <end position="274"/>
    </location>
</feature>
<dbReference type="PANTHER" id="PTHR10996:SF114">
    <property type="entry name" value="GLYOXYLATE_HYDROXYPYRUVATE REDUCTASE A"/>
    <property type="match status" value="1"/>
</dbReference>
<dbReference type="InterPro" id="IPR050223">
    <property type="entry name" value="D-isomer_2-hydroxyacid_DH"/>
</dbReference>
<reference evidence="3 4" key="1">
    <citation type="journal article" date="2019" name="Environ. Microbiol.">
        <title>Species interactions and distinct microbial communities in high Arctic permafrost affected cryosols are associated with the CH4 and CO2 gas fluxes.</title>
        <authorList>
            <person name="Altshuler I."/>
            <person name="Hamel J."/>
            <person name="Turney S."/>
            <person name="Magnuson E."/>
            <person name="Levesque R."/>
            <person name="Greer C."/>
            <person name="Whyte L.G."/>
        </authorList>
    </citation>
    <scope>NUCLEOTIDE SEQUENCE [LARGE SCALE GENOMIC DNA]</scope>
    <source>
        <strain evidence="3 4">E6.1</strain>
    </source>
</reference>
<keyword evidence="3" id="KW-0670">Pyruvate</keyword>
<keyword evidence="1" id="KW-0560">Oxidoreductase</keyword>
<dbReference type="GO" id="GO:0016618">
    <property type="term" value="F:hydroxypyruvate reductase [NAD(P)H] activity"/>
    <property type="evidence" value="ECO:0007669"/>
    <property type="project" value="TreeGrafter"/>
</dbReference>
<dbReference type="EMBL" id="RCZC01000011">
    <property type="protein sequence ID" value="TPG47146.1"/>
    <property type="molecule type" value="Genomic_DNA"/>
</dbReference>
<dbReference type="CDD" id="cd12164">
    <property type="entry name" value="GDH_like_2"/>
    <property type="match status" value="1"/>
</dbReference>
<dbReference type="GO" id="GO:0051287">
    <property type="term" value="F:NAD binding"/>
    <property type="evidence" value="ECO:0007669"/>
    <property type="project" value="InterPro"/>
</dbReference>
<accession>A0A502FCQ4</accession>
<sequence length="309" mass="32477">MTTLLHCGDAARGDLWRAVLPDLVPGLTVRHWPDLGDPSDIEYVAAWTLPPGLAAGLPNLRMVASIGAGVDQLELATIPPHVAVVRLIEPDLVRGMVEYAVMATLMLQRDMLGYRDDQQARRWSPRRRVAAADRRVGVMGLGAIGTAVLDGLAPFGFALSGWSRSAKTIDGVATWHGADQITAFARDVDILICALPLTDETRGILAKPLFDVLPAGAGVINVGRGGHLVQDDLLAALATGQIGGAILDVTTPEPLPGDSALWHHPAVVLTPHIASDTVPAAAARAMAEAILAIQRGGVPAGQIDRTIGY</sequence>
<evidence type="ECO:0000259" key="2">
    <source>
        <dbReference type="Pfam" id="PF02826"/>
    </source>
</evidence>
<dbReference type="InterPro" id="IPR006140">
    <property type="entry name" value="D-isomer_DH_NAD-bd"/>
</dbReference>
<dbReference type="OrthoDB" id="9787219at2"/>
<dbReference type="Pfam" id="PF02826">
    <property type="entry name" value="2-Hacid_dh_C"/>
    <property type="match status" value="1"/>
</dbReference>
<protein>
    <submittedName>
        <fullName evidence="3">Glyoxylate/hydroxypyruvate reductase A</fullName>
    </submittedName>
</protein>
<dbReference type="AlphaFoldDB" id="A0A502FCQ4"/>
<dbReference type="InterPro" id="IPR036291">
    <property type="entry name" value="NAD(P)-bd_dom_sf"/>
</dbReference>
<name>A0A502FCQ4_9SPHN</name>
<dbReference type="GO" id="GO:0005829">
    <property type="term" value="C:cytosol"/>
    <property type="evidence" value="ECO:0007669"/>
    <property type="project" value="TreeGrafter"/>
</dbReference>
<evidence type="ECO:0000313" key="3">
    <source>
        <dbReference type="EMBL" id="TPG47146.1"/>
    </source>
</evidence>
<dbReference type="SUPFAM" id="SSF51735">
    <property type="entry name" value="NAD(P)-binding Rossmann-fold domains"/>
    <property type="match status" value="1"/>
</dbReference>
<dbReference type="RefSeq" id="WP_140852476.1">
    <property type="nucleotide sequence ID" value="NZ_RCZC01000011.1"/>
</dbReference>
<dbReference type="PANTHER" id="PTHR10996">
    <property type="entry name" value="2-HYDROXYACID DEHYDROGENASE-RELATED"/>
    <property type="match status" value="1"/>
</dbReference>
<dbReference type="SUPFAM" id="SSF52283">
    <property type="entry name" value="Formate/glycerate dehydrogenase catalytic domain-like"/>
    <property type="match status" value="1"/>
</dbReference>
<proteinExistence type="predicted"/>
<gene>
    <name evidence="3" type="ORF">EAH76_22315</name>
</gene>
<evidence type="ECO:0000256" key="1">
    <source>
        <dbReference type="ARBA" id="ARBA00023002"/>
    </source>
</evidence>
<keyword evidence="4" id="KW-1185">Reference proteome</keyword>
<comment type="caution">
    <text evidence="3">The sequence shown here is derived from an EMBL/GenBank/DDBJ whole genome shotgun (WGS) entry which is preliminary data.</text>
</comment>
<dbReference type="Proteomes" id="UP000319931">
    <property type="component" value="Unassembled WGS sequence"/>
</dbReference>
<dbReference type="Gene3D" id="3.40.50.720">
    <property type="entry name" value="NAD(P)-binding Rossmann-like Domain"/>
    <property type="match status" value="2"/>
</dbReference>
<evidence type="ECO:0000313" key="4">
    <source>
        <dbReference type="Proteomes" id="UP000319931"/>
    </source>
</evidence>
<organism evidence="3 4">
    <name type="scientific">Sphingomonas glacialis</name>
    <dbReference type="NCBI Taxonomy" id="658225"/>
    <lineage>
        <taxon>Bacteria</taxon>
        <taxon>Pseudomonadati</taxon>
        <taxon>Pseudomonadota</taxon>
        <taxon>Alphaproteobacteria</taxon>
        <taxon>Sphingomonadales</taxon>
        <taxon>Sphingomonadaceae</taxon>
        <taxon>Sphingomonas</taxon>
    </lineage>
</organism>
<dbReference type="GO" id="GO:0030267">
    <property type="term" value="F:glyoxylate reductase (NADPH) activity"/>
    <property type="evidence" value="ECO:0007669"/>
    <property type="project" value="TreeGrafter"/>
</dbReference>